<proteinExistence type="inferred from homology"/>
<keyword evidence="1" id="KW-0699">rRNA-binding</keyword>
<dbReference type="Gene3D" id="3.30.1370.110">
    <property type="match status" value="1"/>
</dbReference>
<evidence type="ECO:0000313" key="8">
    <source>
        <dbReference type="EMBL" id="SVA07834.1"/>
    </source>
</evidence>
<keyword evidence="6" id="KW-0238">DNA-binding</keyword>
<dbReference type="SUPFAM" id="SSF48334">
    <property type="entry name" value="DNA repair protein MutS, domain III"/>
    <property type="match status" value="1"/>
</dbReference>
<dbReference type="SUPFAM" id="SSF52540">
    <property type="entry name" value="P-loop containing nucleoside triphosphate hydrolases"/>
    <property type="match status" value="1"/>
</dbReference>
<dbReference type="GO" id="GO:0006298">
    <property type="term" value="P:mismatch repair"/>
    <property type="evidence" value="ECO:0007669"/>
    <property type="project" value="InterPro"/>
</dbReference>
<dbReference type="InterPro" id="IPR002625">
    <property type="entry name" value="Smr_dom"/>
</dbReference>
<dbReference type="HAMAP" id="MF_00092">
    <property type="entry name" value="MutS2"/>
    <property type="match status" value="1"/>
</dbReference>
<dbReference type="InterPro" id="IPR027417">
    <property type="entry name" value="P-loop_NTPase"/>
</dbReference>
<dbReference type="FunFam" id="3.40.50.300:FF:000830">
    <property type="entry name" value="Endonuclease MutS2"/>
    <property type="match status" value="1"/>
</dbReference>
<dbReference type="AlphaFoldDB" id="A0A381SWR1"/>
<dbReference type="PROSITE" id="PS50828">
    <property type="entry name" value="SMR"/>
    <property type="match status" value="1"/>
</dbReference>
<dbReference type="GO" id="GO:0016887">
    <property type="term" value="F:ATP hydrolysis activity"/>
    <property type="evidence" value="ECO:0007669"/>
    <property type="project" value="InterPro"/>
</dbReference>
<dbReference type="GO" id="GO:0019843">
    <property type="term" value="F:rRNA binding"/>
    <property type="evidence" value="ECO:0007669"/>
    <property type="project" value="UniProtKB-KW"/>
</dbReference>
<keyword evidence="3" id="KW-0378">Hydrolase</keyword>
<organism evidence="8">
    <name type="scientific">marine metagenome</name>
    <dbReference type="NCBI Taxonomy" id="408172"/>
    <lineage>
        <taxon>unclassified sequences</taxon>
        <taxon>metagenomes</taxon>
        <taxon>ecological metagenomes</taxon>
    </lineage>
</organism>
<dbReference type="PROSITE" id="PS00486">
    <property type="entry name" value="DNA_MISMATCH_REPAIR_2"/>
    <property type="match status" value="1"/>
</dbReference>
<dbReference type="PIRSF" id="PIRSF005814">
    <property type="entry name" value="MutS_YshD"/>
    <property type="match status" value="1"/>
</dbReference>
<evidence type="ECO:0000256" key="3">
    <source>
        <dbReference type="ARBA" id="ARBA00022801"/>
    </source>
</evidence>
<protein>
    <recommendedName>
        <fullName evidence="7">Smr domain-containing protein</fullName>
    </recommendedName>
</protein>
<reference evidence="8" key="1">
    <citation type="submission" date="2018-05" db="EMBL/GenBank/DDBJ databases">
        <authorList>
            <person name="Lanie J.A."/>
            <person name="Ng W.-L."/>
            <person name="Kazmierczak K.M."/>
            <person name="Andrzejewski T.M."/>
            <person name="Davidsen T.M."/>
            <person name="Wayne K.J."/>
            <person name="Tettelin H."/>
            <person name="Glass J.I."/>
            <person name="Rusch D."/>
            <person name="Podicherti R."/>
            <person name="Tsui H.-C.T."/>
            <person name="Winkler M.E."/>
        </authorList>
    </citation>
    <scope>NUCLEOTIDE SEQUENCE</scope>
</reference>
<dbReference type="Gene3D" id="3.40.50.300">
    <property type="entry name" value="P-loop containing nucleotide triphosphate hydrolases"/>
    <property type="match status" value="1"/>
</dbReference>
<evidence type="ECO:0000256" key="6">
    <source>
        <dbReference type="ARBA" id="ARBA00023125"/>
    </source>
</evidence>
<dbReference type="InterPro" id="IPR036063">
    <property type="entry name" value="Smr_dom_sf"/>
</dbReference>
<dbReference type="InterPro" id="IPR000432">
    <property type="entry name" value="DNA_mismatch_repair_MutS_C"/>
</dbReference>
<feature type="domain" description="Smr" evidence="7">
    <location>
        <begin position="742"/>
        <end position="817"/>
    </location>
</feature>
<dbReference type="Pfam" id="PF00488">
    <property type="entry name" value="MutS_V"/>
    <property type="match status" value="1"/>
</dbReference>
<dbReference type="PANTHER" id="PTHR48466:SF2">
    <property type="entry name" value="OS10G0509000 PROTEIN"/>
    <property type="match status" value="1"/>
</dbReference>
<dbReference type="InterPro" id="IPR007696">
    <property type="entry name" value="DNA_mismatch_repair_MutS_core"/>
</dbReference>
<evidence type="ECO:0000256" key="5">
    <source>
        <dbReference type="ARBA" id="ARBA00022884"/>
    </source>
</evidence>
<dbReference type="GO" id="GO:0140664">
    <property type="term" value="F:ATP-dependent DNA damage sensor activity"/>
    <property type="evidence" value="ECO:0007669"/>
    <property type="project" value="InterPro"/>
</dbReference>
<dbReference type="InterPro" id="IPR005747">
    <property type="entry name" value="MutS2"/>
</dbReference>
<dbReference type="SMART" id="SM00463">
    <property type="entry name" value="SMR"/>
    <property type="match status" value="1"/>
</dbReference>
<dbReference type="InterPro" id="IPR045076">
    <property type="entry name" value="MutS"/>
</dbReference>
<evidence type="ECO:0000256" key="1">
    <source>
        <dbReference type="ARBA" id="ARBA00022730"/>
    </source>
</evidence>
<gene>
    <name evidence="8" type="ORF">METZ01_LOCUS60688</name>
</gene>
<dbReference type="SMART" id="SM00533">
    <property type="entry name" value="MUTSd"/>
    <property type="match status" value="1"/>
</dbReference>
<dbReference type="GO" id="GO:0004519">
    <property type="term" value="F:endonuclease activity"/>
    <property type="evidence" value="ECO:0007669"/>
    <property type="project" value="InterPro"/>
</dbReference>
<keyword evidence="5" id="KW-0694">RNA-binding</keyword>
<dbReference type="EMBL" id="UINC01003614">
    <property type="protein sequence ID" value="SVA07834.1"/>
    <property type="molecule type" value="Genomic_DNA"/>
</dbReference>
<dbReference type="SUPFAM" id="SSF160443">
    <property type="entry name" value="SMR domain-like"/>
    <property type="match status" value="1"/>
</dbReference>
<dbReference type="PANTHER" id="PTHR48466">
    <property type="entry name" value="OS10G0509000 PROTEIN-RELATED"/>
    <property type="match status" value="1"/>
</dbReference>
<sequence length="818" mass="87356">MHAGALATLEFDRIVEAVGTHALTPLGSEALSQLRPLTDPRAVRAALAQTSEAVRFMAANGPVPLEAPDDLGKILASLAIEAQPLDPNQLLTLVAFLGSVERVSLAVTAASGGPYPALSALVSGRATWEREAADVGKKIDASGEVSDDASPRLKAIRSRLRKQRNRLRGNLEAYLRGRDTSRYLQEQVISERHGRFVLVVRSEHRTAIPGIVHGSSSSGASLFLEPLSTVDINNEIVALEEQDRDETRRVLLTLSTGFRRRAVDLRRTLAIATEIDVLQAKAGFASTVGGIEPTISDRQSLEIREARHPLLMRSVMGRLGTPPIDGKSIEPVPVDILIGQPTRVLIVSGPNTGGKTVALKTAGLLALMAQAGLHIPAAPGSSITVFRSIFADIGDEQSITQNLSTFSGHVANIVEMDRHLSLPALILLDEVGAGTDPIEGGALGRAIVEHFQNRGVHVIATTHDEMMKAYGASTDGVTSAAVGFDADTFAPTYRLIYGSAGRSLALKISERLGLAAHIIKAATELRSEREAKLADHLAQVDEDREKLNALSSILDRRETQLTTRSNQLDEREAALSRRQQASVAELSQSLDAQLRAARKEIDGVVSALRERAAGTKQGAAARTERHSHTLSTGAIGELRGAAHAELDNVVEQFRPRTPPSETPKATRQPNITLGARVTIATLGVEGSVRAMDDTEAEVEVHGKRVRVPLVSLGTATSEQRTIRARGHVAIQVEAPAGRLDELNLIGCRVDEALARAGKHLDQAILGELHSVRFVHGHGTGRLRRAIAEFLAGHPLVARVSPGTPDDGGSGVTIAELKE</sequence>
<evidence type="ECO:0000256" key="4">
    <source>
        <dbReference type="ARBA" id="ARBA00022840"/>
    </source>
</evidence>
<dbReference type="Pfam" id="PF01713">
    <property type="entry name" value="Smr"/>
    <property type="match status" value="1"/>
</dbReference>
<dbReference type="GO" id="GO:0030983">
    <property type="term" value="F:mismatched DNA binding"/>
    <property type="evidence" value="ECO:0007669"/>
    <property type="project" value="InterPro"/>
</dbReference>
<dbReference type="NCBIfam" id="TIGR01069">
    <property type="entry name" value="mutS2"/>
    <property type="match status" value="1"/>
</dbReference>
<evidence type="ECO:0000256" key="2">
    <source>
        <dbReference type="ARBA" id="ARBA00022741"/>
    </source>
</evidence>
<keyword evidence="2" id="KW-0547">Nucleotide-binding</keyword>
<dbReference type="GO" id="GO:0005524">
    <property type="term" value="F:ATP binding"/>
    <property type="evidence" value="ECO:0007669"/>
    <property type="project" value="UniProtKB-KW"/>
</dbReference>
<accession>A0A381SWR1</accession>
<keyword evidence="4" id="KW-0067">ATP-binding</keyword>
<dbReference type="SMART" id="SM00534">
    <property type="entry name" value="MUTSac"/>
    <property type="match status" value="1"/>
</dbReference>
<dbReference type="InterPro" id="IPR036187">
    <property type="entry name" value="DNA_mismatch_repair_MutS_sf"/>
</dbReference>
<name>A0A381SWR1_9ZZZZ</name>
<dbReference type="GO" id="GO:0045910">
    <property type="term" value="P:negative regulation of DNA recombination"/>
    <property type="evidence" value="ECO:0007669"/>
    <property type="project" value="InterPro"/>
</dbReference>
<evidence type="ECO:0000259" key="7">
    <source>
        <dbReference type="PROSITE" id="PS50828"/>
    </source>
</evidence>